<dbReference type="EMBL" id="CP031395">
    <property type="protein sequence ID" value="QBK03741.1"/>
    <property type="molecule type" value="Genomic_DNA"/>
</dbReference>
<sequence length="106" mass="12346">MTLRPIAKVVLDTNLGLLVIPKTESHEMYEYIYRAANGLRWNPEHHAFCAYEPKRWEPEELLQHIAATVVGELGEQLHFTQQTSWHGISPELERKLRNALQKSDRV</sequence>
<proteinExistence type="predicted"/>
<evidence type="ECO:0000313" key="1">
    <source>
        <dbReference type="EMBL" id="QBK03741.1"/>
    </source>
</evidence>
<protein>
    <submittedName>
        <fullName evidence="1">Uncharacterized protein</fullName>
    </submittedName>
</protein>
<gene>
    <name evidence="1" type="ORF">DW355_02205</name>
</gene>
<accession>A0A4P6UK63</accession>
<dbReference type="Proteomes" id="UP000292939">
    <property type="component" value="Chromosome"/>
</dbReference>
<dbReference type="OrthoDB" id="7597008at2"/>
<dbReference type="KEGG" id="hgr:DW355_02205"/>
<reference evidence="1 2" key="1">
    <citation type="submission" date="2018-07" db="EMBL/GenBank/DDBJ databases">
        <title>Exploring interactions and the metabolic potential of the ultra-small soil bacteria Hylemonella gracilis.</title>
        <authorList>
            <person name="Tyc O."/>
            <person name="Kulkarni P."/>
            <person name="Gawehns F."/>
            <person name="Hundscheid M."/>
            <person name="Zweers H."/>
            <person name="Garbeva P."/>
        </authorList>
    </citation>
    <scope>NUCLEOTIDE SEQUENCE [LARGE SCALE GENOMIC DNA]</scope>
    <source>
        <strain evidence="1 2">NS1</strain>
    </source>
</reference>
<dbReference type="RefSeq" id="WP_131277675.1">
    <property type="nucleotide sequence ID" value="NZ_CP031395.1"/>
</dbReference>
<dbReference type="Gene3D" id="2.20.20.40">
    <property type="entry name" value="Integron cassette protein"/>
    <property type="match status" value="1"/>
</dbReference>
<dbReference type="AlphaFoldDB" id="A0A4P6UK63"/>
<evidence type="ECO:0000313" key="2">
    <source>
        <dbReference type="Proteomes" id="UP000292939"/>
    </source>
</evidence>
<organism evidence="1 2">
    <name type="scientific">Hylemonella gracilis</name>
    <dbReference type="NCBI Taxonomy" id="80880"/>
    <lineage>
        <taxon>Bacteria</taxon>
        <taxon>Pseudomonadati</taxon>
        <taxon>Pseudomonadota</taxon>
        <taxon>Betaproteobacteria</taxon>
        <taxon>Burkholderiales</taxon>
        <taxon>Comamonadaceae</taxon>
        <taxon>Hylemonella</taxon>
    </lineage>
</organism>
<name>A0A4P6UK63_9BURK</name>